<dbReference type="AlphaFoldDB" id="A0A5D0HSZ5"/>
<keyword evidence="2" id="KW-0175">Coiled coil</keyword>
<name>A0A5D0HSZ5_9FLAO</name>
<keyword evidence="4" id="KW-0732">Signal</keyword>
<feature type="chain" id="PRO_5022826299" evidence="4">
    <location>
        <begin position="21"/>
        <end position="677"/>
    </location>
</feature>
<dbReference type="SUPFAM" id="SSF48452">
    <property type="entry name" value="TPR-like"/>
    <property type="match status" value="2"/>
</dbReference>
<dbReference type="EMBL" id="VSDQ01000679">
    <property type="protein sequence ID" value="TYA74428.1"/>
    <property type="molecule type" value="Genomic_DNA"/>
</dbReference>
<keyword evidence="3" id="KW-0812">Transmembrane</keyword>
<dbReference type="PANTHER" id="PTHR10098:SF108">
    <property type="entry name" value="TETRATRICOPEPTIDE REPEAT PROTEIN 28"/>
    <property type="match status" value="1"/>
</dbReference>
<accession>A0A5D0HSZ5</accession>
<dbReference type="Gene3D" id="1.25.40.10">
    <property type="entry name" value="Tetratricopeptide repeat domain"/>
    <property type="match status" value="3"/>
</dbReference>
<evidence type="ECO:0000256" key="2">
    <source>
        <dbReference type="SAM" id="Coils"/>
    </source>
</evidence>
<organism evidence="5 6">
    <name type="scientific">Seonamhaeicola marinus</name>
    <dbReference type="NCBI Taxonomy" id="1912246"/>
    <lineage>
        <taxon>Bacteria</taxon>
        <taxon>Pseudomonadati</taxon>
        <taxon>Bacteroidota</taxon>
        <taxon>Flavobacteriia</taxon>
        <taxon>Flavobacteriales</taxon>
        <taxon>Flavobacteriaceae</taxon>
    </lineage>
</organism>
<keyword evidence="1" id="KW-0802">TPR repeat</keyword>
<evidence type="ECO:0000313" key="6">
    <source>
        <dbReference type="Proteomes" id="UP000323930"/>
    </source>
</evidence>
<protein>
    <submittedName>
        <fullName evidence="5">Tetratricopeptide repeat protein</fullName>
    </submittedName>
</protein>
<dbReference type="Proteomes" id="UP000323930">
    <property type="component" value="Unassembled WGS sequence"/>
</dbReference>
<reference evidence="5 6" key="1">
    <citation type="submission" date="2019-08" db="EMBL/GenBank/DDBJ databases">
        <title>Seonamhaeicola sediminis sp. nov., isolated from marine sediment.</title>
        <authorList>
            <person name="Cao W.R."/>
        </authorList>
    </citation>
    <scope>NUCLEOTIDE SEQUENCE [LARGE SCALE GENOMIC DNA]</scope>
    <source>
        <strain evidence="5 6">B011</strain>
    </source>
</reference>
<dbReference type="InterPro" id="IPR019734">
    <property type="entry name" value="TPR_rpt"/>
</dbReference>
<dbReference type="InterPro" id="IPR036890">
    <property type="entry name" value="HATPase_C_sf"/>
</dbReference>
<dbReference type="Gene3D" id="3.30.565.10">
    <property type="entry name" value="Histidine kinase-like ATPase, C-terminal domain"/>
    <property type="match status" value="1"/>
</dbReference>
<feature type="repeat" description="TPR" evidence="1">
    <location>
        <begin position="188"/>
        <end position="221"/>
    </location>
</feature>
<proteinExistence type="predicted"/>
<keyword evidence="3" id="KW-0472">Membrane</keyword>
<sequence>MNLKLLLLFFFFLSFTSAQTDISKEQNLDASAYIIAGDSLNKRKDYNGALKLYELGLAKSLDNNENLLAAKFYKKIGVYHHTKGTYELAESLYKKGLVLDSLTNNAADLYFNISLVKETIGEQDSVLNYLEGSLNILDNTVADNSAKSNIFLYAGRVYKDLQLYEISLNYLIKAYNGYTSLKNDKKLADVCSVLGNIHNHIHNYNQARYYYNQALKLQGESKSLTGKGRTYINIANTFHSLKEYDSAVFYYNKGIKLLKPQSLNLASAKYNLADTYVRIGKTDAAEIHFKESIQINRSLKDTLSLLYDYNGIVSLYLTENKLNEAKKYIDSLSVHAVKVSDKIITLNYLENRAEYFQKTKNYQEAYTSLIQFKEIYKIIFDSQQNETIQSLHARFDHSNKNNEILKLKLANRDKELVLLEQSKNIKSKNLLLISIILICIILGVSYYFYRIRQENIKQGLKIDKLTAVYSGQEEIKKLIARDLHDIITTNYDGLRLRILALKKVERPKDEIDKITKELKDINQQIRIVSHRLSPLDHIIGNRKFTDIIKSRLSEFQLYSKVFVELENEIPESLNDTTAIFQDNFYGILLEILNNIEKHSKANKLTIDYFVDEEKQINIVFRDNGIGINKKSKDGVGLLNIKQRCEILSGLCQIKKVESGTEVQLVFSAKNIFKNEAY</sequence>
<dbReference type="SMART" id="SM00028">
    <property type="entry name" value="TPR"/>
    <property type="match status" value="5"/>
</dbReference>
<dbReference type="PROSITE" id="PS50005">
    <property type="entry name" value="TPR"/>
    <property type="match status" value="2"/>
</dbReference>
<evidence type="ECO:0000256" key="3">
    <source>
        <dbReference type="SAM" id="Phobius"/>
    </source>
</evidence>
<evidence type="ECO:0000256" key="4">
    <source>
        <dbReference type="SAM" id="SignalP"/>
    </source>
</evidence>
<feature type="transmembrane region" description="Helical" evidence="3">
    <location>
        <begin position="430"/>
        <end position="449"/>
    </location>
</feature>
<dbReference type="Pfam" id="PF13181">
    <property type="entry name" value="TPR_8"/>
    <property type="match status" value="1"/>
</dbReference>
<feature type="repeat" description="TPR" evidence="1">
    <location>
        <begin position="266"/>
        <end position="299"/>
    </location>
</feature>
<evidence type="ECO:0000256" key="1">
    <source>
        <dbReference type="PROSITE-ProRule" id="PRU00339"/>
    </source>
</evidence>
<dbReference type="OrthoDB" id="1397473at2"/>
<keyword evidence="3" id="KW-1133">Transmembrane helix</keyword>
<evidence type="ECO:0000313" key="5">
    <source>
        <dbReference type="EMBL" id="TYA74428.1"/>
    </source>
</evidence>
<dbReference type="Pfam" id="PF13424">
    <property type="entry name" value="TPR_12"/>
    <property type="match status" value="1"/>
</dbReference>
<dbReference type="SUPFAM" id="SSF55874">
    <property type="entry name" value="ATPase domain of HSP90 chaperone/DNA topoisomerase II/histidine kinase"/>
    <property type="match status" value="1"/>
</dbReference>
<feature type="signal peptide" evidence="4">
    <location>
        <begin position="1"/>
        <end position="20"/>
    </location>
</feature>
<gene>
    <name evidence="5" type="ORF">FUA24_13975</name>
</gene>
<comment type="caution">
    <text evidence="5">The sequence shown here is derived from an EMBL/GenBank/DDBJ whole genome shotgun (WGS) entry which is preliminary data.</text>
</comment>
<dbReference type="InterPro" id="IPR011990">
    <property type="entry name" value="TPR-like_helical_dom_sf"/>
</dbReference>
<keyword evidence="6" id="KW-1185">Reference proteome</keyword>
<feature type="coiled-coil region" evidence="2">
    <location>
        <begin position="504"/>
        <end position="531"/>
    </location>
</feature>
<dbReference type="PANTHER" id="PTHR10098">
    <property type="entry name" value="RAPSYN-RELATED"/>
    <property type="match status" value="1"/>
</dbReference>